<comment type="caution">
    <text evidence="3">The sequence shown here is derived from an EMBL/GenBank/DDBJ whole genome shotgun (WGS) entry which is preliminary data.</text>
</comment>
<dbReference type="Pfam" id="PF00271">
    <property type="entry name" value="Helicase_C"/>
    <property type="match status" value="1"/>
</dbReference>
<keyword evidence="4" id="KW-1185">Reference proteome</keyword>
<feature type="domain" description="Helicase ATP-binding" evidence="2">
    <location>
        <begin position="372"/>
        <end position="535"/>
    </location>
</feature>
<dbReference type="Pfam" id="PF04313">
    <property type="entry name" value="HSDR_N"/>
    <property type="match status" value="1"/>
</dbReference>
<accession>A0A5D0RRJ0</accession>
<dbReference type="InterPro" id="IPR007409">
    <property type="entry name" value="Restrct_endonuc_type1_HsdR_N"/>
</dbReference>
<dbReference type="EMBL" id="VSIY01000001">
    <property type="protein sequence ID" value="TYB83475.1"/>
    <property type="molecule type" value="Genomic_DNA"/>
</dbReference>
<keyword evidence="1" id="KW-0175">Coiled coil</keyword>
<dbReference type="CDD" id="cd18799">
    <property type="entry name" value="SF2_C_EcoAI-like"/>
    <property type="match status" value="1"/>
</dbReference>
<proteinExistence type="predicted"/>
<sequence length="1136" mass="129529">MSQFEFLKTDFAPVYVHASRAEQMAISDPRGSCFYARLALETAIKWMYEADPSLRSPYDDALSALIHEPSFRKLAGNALVTKAKLIKDLGNRAVHDSRRQISEQSSITALRELFHFSYWLVRTYAKGAKPSAAIQFDPNSLQKTLTITASTVQQIKKMREDFDAREKALEQEREARLATEAEREKLNDEIKRLQAEIAATKKANQAAPDTHDYNEEKTRDAFIDLLLHEAEWTLDHPRDREFPVVGMPSNSGEGFVDYVLWGNDGKPLGLVEAKRTKKDSRVGQQQAKLYADCLEAKYGQRPVIFLSNGYDHWLWDDSRYPPRPVQGFYKKAELELLHQRRTSQKALAKVEVDADIAGRFYQTRAIKRVGDALEKDNLRKALLVMATGSGKTRTVIALVDQLMRANWVKRVLFLADRIALVNQAHGAFKAHLPSAPSANLLQKHDPKKNDHHGARVCLATYPTMMGLINEVEDGARRFGPGHFDLVIIDEAHRSVYRKYRAIFEYFDSYLVGLTATPRDEIDRDTYSLFELEKGVPTDSYDLDEAVADGFLVPPRAVSVPLKFQREGINYDDLSEEEKEAWDALEWTEDGDDRPDRVEASDLNRWLFNADTVDKVLEHLVTNGLKVEEGDRLGKSIIFAKNSKHARFIAERFDKNYPHLRGHFAQVIDYSVDYAQSLIDDFSDPKKPPYIAISVDMLDTGIDVPEVLNLVFFKIVRSKTKFWQMIGRGTRLCPDLFGPDMDKEDFLVFDFCQNFEFFNQNPNVKDGALGPSISEKLFVTRVELMDEISTDDASSDSELVALRDSIEQRLFDEVVGMNLDNFIVRPKRRYVEKFQEREAWESLSIEDRLELTEHIAGLPSALKDDELEAKQFDYLVLLAQLALLRTDATFAKYQDRIQTIASSLEDLANVPMVAAHMALIAELQTEEYWQDVTLPMLEEVRRKLRGLVKLIEPASRKIVYTDFQDEIGEGTDVVLPDIGSGTDKARFMMKVRHFLQEHSDHITLQKLRRNEQLTKQDIEELERIFTEEGLADDTRLENIRSEGGLGLFIRSLVGLDREAAKEAFSSFLAGKTFTANQIEFIDLVIDHLTERGIMDPRRLYESPFTDFDDQGVNGVFELGDVKALVKVINDVKSRAAA</sequence>
<dbReference type="PANTHER" id="PTHR47396">
    <property type="entry name" value="TYPE I RESTRICTION ENZYME ECOKI R PROTEIN"/>
    <property type="match status" value="1"/>
</dbReference>
<evidence type="ECO:0000313" key="3">
    <source>
        <dbReference type="EMBL" id="TYB83475.1"/>
    </source>
</evidence>
<dbReference type="SUPFAM" id="SSF52540">
    <property type="entry name" value="P-loop containing nucleoside triphosphate hydrolases"/>
    <property type="match status" value="2"/>
</dbReference>
<dbReference type="GO" id="GO:0009307">
    <property type="term" value="P:DNA restriction-modification system"/>
    <property type="evidence" value="ECO:0007669"/>
    <property type="project" value="UniProtKB-KW"/>
</dbReference>
<gene>
    <name evidence="3" type="ORF">FVF75_00140</name>
</gene>
<dbReference type="InterPro" id="IPR027417">
    <property type="entry name" value="P-loop_NTPase"/>
</dbReference>
<dbReference type="InterPro" id="IPR014001">
    <property type="entry name" value="Helicase_ATP-bd"/>
</dbReference>
<dbReference type="Gene3D" id="3.40.50.300">
    <property type="entry name" value="P-loop containing nucleotide triphosphate hydrolases"/>
    <property type="match status" value="2"/>
</dbReference>
<evidence type="ECO:0000256" key="1">
    <source>
        <dbReference type="SAM" id="Coils"/>
    </source>
</evidence>
<feature type="coiled-coil region" evidence="1">
    <location>
        <begin position="152"/>
        <end position="203"/>
    </location>
</feature>
<evidence type="ECO:0000259" key="2">
    <source>
        <dbReference type="PROSITE" id="PS51192"/>
    </source>
</evidence>
<dbReference type="InterPro" id="IPR050742">
    <property type="entry name" value="Helicase_Restrict-Modif_Enz"/>
</dbReference>
<protein>
    <submittedName>
        <fullName evidence="3">DUF4145 domain-containing protein</fullName>
    </submittedName>
</protein>
<dbReference type="GO" id="GO:0009035">
    <property type="term" value="F:type I site-specific deoxyribonuclease activity"/>
    <property type="evidence" value="ECO:0007669"/>
    <property type="project" value="UniProtKB-EC"/>
</dbReference>
<dbReference type="RefSeq" id="WP_148375717.1">
    <property type="nucleotide sequence ID" value="NZ_VSIY01000001.1"/>
</dbReference>
<dbReference type="GO" id="GO:0003677">
    <property type="term" value="F:DNA binding"/>
    <property type="evidence" value="ECO:0007669"/>
    <property type="project" value="UniProtKB-KW"/>
</dbReference>
<dbReference type="Pfam" id="PF04851">
    <property type="entry name" value="ResIII"/>
    <property type="match status" value="1"/>
</dbReference>
<reference evidence="3 4" key="1">
    <citation type="submission" date="2019-08" db="EMBL/GenBank/DDBJ databases">
        <title>Identification of a novel species of the genus Boseongicola.</title>
        <authorList>
            <person name="Zhang X.-Q."/>
        </authorList>
    </citation>
    <scope>NUCLEOTIDE SEQUENCE [LARGE SCALE GENOMIC DNA]</scope>
    <source>
        <strain evidence="3 4">HY14</strain>
    </source>
</reference>
<dbReference type="GO" id="GO:0005524">
    <property type="term" value="F:ATP binding"/>
    <property type="evidence" value="ECO:0007669"/>
    <property type="project" value="UniProtKB-KW"/>
</dbReference>
<dbReference type="AlphaFoldDB" id="A0A5D0RRJ0"/>
<dbReference type="InterPro" id="IPR006935">
    <property type="entry name" value="Helicase/UvrB_N"/>
</dbReference>
<dbReference type="Gene3D" id="3.90.1570.30">
    <property type="match status" value="1"/>
</dbReference>
<dbReference type="CDD" id="cd18032">
    <property type="entry name" value="DEXHc_RE_I_III_res"/>
    <property type="match status" value="1"/>
</dbReference>
<dbReference type="Pfam" id="PF08463">
    <property type="entry name" value="EcoEI_R_C"/>
    <property type="match status" value="1"/>
</dbReference>
<organism evidence="3 4">
    <name type="scientific">Maritimibacter fusiformis</name>
    <dbReference type="NCBI Taxonomy" id="2603819"/>
    <lineage>
        <taxon>Bacteria</taxon>
        <taxon>Pseudomonadati</taxon>
        <taxon>Pseudomonadota</taxon>
        <taxon>Alphaproteobacteria</taxon>
        <taxon>Rhodobacterales</taxon>
        <taxon>Roseobacteraceae</taxon>
        <taxon>Maritimibacter</taxon>
    </lineage>
</organism>
<name>A0A5D0RRJ0_9RHOB</name>
<evidence type="ECO:0000313" key="4">
    <source>
        <dbReference type="Proteomes" id="UP000322080"/>
    </source>
</evidence>
<dbReference type="PANTHER" id="PTHR47396:SF1">
    <property type="entry name" value="ATP-DEPENDENT HELICASE IRC3-RELATED"/>
    <property type="match status" value="1"/>
</dbReference>
<dbReference type="SMART" id="SM00487">
    <property type="entry name" value="DEXDc"/>
    <property type="match status" value="1"/>
</dbReference>
<dbReference type="GO" id="GO:0005829">
    <property type="term" value="C:cytosol"/>
    <property type="evidence" value="ECO:0007669"/>
    <property type="project" value="TreeGrafter"/>
</dbReference>
<dbReference type="InterPro" id="IPR001650">
    <property type="entry name" value="Helicase_C-like"/>
</dbReference>
<dbReference type="InterPro" id="IPR013670">
    <property type="entry name" value="EcoEI_R_C_dom"/>
</dbReference>
<dbReference type="Proteomes" id="UP000322080">
    <property type="component" value="Unassembled WGS sequence"/>
</dbReference>
<dbReference type="PROSITE" id="PS51192">
    <property type="entry name" value="HELICASE_ATP_BIND_1"/>
    <property type="match status" value="1"/>
</dbReference>